<dbReference type="NCBIfam" id="TIGR01182">
    <property type="entry name" value="eda"/>
    <property type="match status" value="1"/>
</dbReference>
<evidence type="ECO:0000313" key="10">
    <source>
        <dbReference type="Proteomes" id="UP000526083"/>
    </source>
</evidence>
<evidence type="ECO:0000256" key="8">
    <source>
        <dbReference type="ARBA" id="ARBA00023277"/>
    </source>
</evidence>
<comment type="caution">
    <text evidence="9">The sequence shown here is derived from an EMBL/GenBank/DDBJ whole genome shotgun (WGS) entry which is preliminary data.</text>
</comment>
<dbReference type="Pfam" id="PF01081">
    <property type="entry name" value="Aldolase"/>
    <property type="match status" value="1"/>
</dbReference>
<dbReference type="PANTHER" id="PTHR30246">
    <property type="entry name" value="2-KETO-3-DEOXY-6-PHOSPHOGLUCONATE ALDOLASE"/>
    <property type="match status" value="1"/>
</dbReference>
<dbReference type="RefSeq" id="WP_167046304.1">
    <property type="nucleotide sequence ID" value="NZ_JAAOZB010000001.1"/>
</dbReference>
<dbReference type="EMBL" id="JACGWY010000003">
    <property type="protein sequence ID" value="MBA8816816.1"/>
    <property type="molecule type" value="Genomic_DNA"/>
</dbReference>
<dbReference type="Gene3D" id="3.20.20.70">
    <property type="entry name" value="Aldolase class I"/>
    <property type="match status" value="1"/>
</dbReference>
<dbReference type="InterPro" id="IPR031337">
    <property type="entry name" value="KDPG/KHG_AS_1"/>
</dbReference>
<dbReference type="InterPro" id="IPR031338">
    <property type="entry name" value="KDPG/KHG_AS_2"/>
</dbReference>
<dbReference type="EC" id="4.1.2.14" evidence="5"/>
<dbReference type="AlphaFoldDB" id="A0A7W3JPW6"/>
<evidence type="ECO:0000256" key="3">
    <source>
        <dbReference type="ARBA" id="ARBA00006906"/>
    </source>
</evidence>
<accession>A0A7W3JPW6</accession>
<evidence type="ECO:0000256" key="1">
    <source>
        <dbReference type="ARBA" id="ARBA00000654"/>
    </source>
</evidence>
<comment type="pathway">
    <text evidence="2">Carbohydrate acid metabolism; 2-dehydro-3-deoxy-D-gluconate degradation; D-glyceraldehyde 3-phosphate and pyruvate from 2-dehydro-3-deoxy-D-gluconate: step 2/2.</text>
</comment>
<keyword evidence="6 9" id="KW-0456">Lyase</keyword>
<dbReference type="CDD" id="cd00452">
    <property type="entry name" value="KDPG_aldolase"/>
    <property type="match status" value="1"/>
</dbReference>
<dbReference type="SUPFAM" id="SSF51569">
    <property type="entry name" value="Aldolase"/>
    <property type="match status" value="1"/>
</dbReference>
<keyword evidence="8" id="KW-0119">Carbohydrate metabolism</keyword>
<dbReference type="PROSITE" id="PS00159">
    <property type="entry name" value="ALDOLASE_KDPG_KHG_1"/>
    <property type="match status" value="1"/>
</dbReference>
<organism evidence="9 10">
    <name type="scientific">Microbacterium halimionae</name>
    <dbReference type="NCBI Taxonomy" id="1526413"/>
    <lineage>
        <taxon>Bacteria</taxon>
        <taxon>Bacillati</taxon>
        <taxon>Actinomycetota</taxon>
        <taxon>Actinomycetes</taxon>
        <taxon>Micrococcales</taxon>
        <taxon>Microbacteriaceae</taxon>
        <taxon>Microbacterium</taxon>
    </lineage>
</organism>
<evidence type="ECO:0000256" key="7">
    <source>
        <dbReference type="ARBA" id="ARBA00023270"/>
    </source>
</evidence>
<dbReference type="PROSITE" id="PS00160">
    <property type="entry name" value="ALDOLASE_KDPG_KHG_2"/>
    <property type="match status" value="1"/>
</dbReference>
<evidence type="ECO:0000256" key="2">
    <source>
        <dbReference type="ARBA" id="ARBA00004736"/>
    </source>
</evidence>
<dbReference type="InterPro" id="IPR013785">
    <property type="entry name" value="Aldolase_TIM"/>
</dbReference>
<dbReference type="GO" id="GO:0008675">
    <property type="term" value="F:2-dehydro-3-deoxy-phosphogluconate aldolase activity"/>
    <property type="evidence" value="ECO:0007669"/>
    <property type="project" value="UniProtKB-EC"/>
</dbReference>
<protein>
    <recommendedName>
        <fullName evidence="5">2-dehydro-3-deoxy-phosphogluconate aldolase</fullName>
        <ecNumber evidence="5">4.1.2.14</ecNumber>
    </recommendedName>
</protein>
<evidence type="ECO:0000256" key="6">
    <source>
        <dbReference type="ARBA" id="ARBA00023239"/>
    </source>
</evidence>
<comment type="catalytic activity">
    <reaction evidence="1">
        <text>2-dehydro-3-deoxy-6-phospho-D-gluconate = D-glyceraldehyde 3-phosphate + pyruvate</text>
        <dbReference type="Rhea" id="RHEA:17089"/>
        <dbReference type="ChEBI" id="CHEBI:15361"/>
        <dbReference type="ChEBI" id="CHEBI:57569"/>
        <dbReference type="ChEBI" id="CHEBI:59776"/>
        <dbReference type="EC" id="4.1.2.14"/>
    </reaction>
</comment>
<evidence type="ECO:0000256" key="5">
    <source>
        <dbReference type="ARBA" id="ARBA00013063"/>
    </source>
</evidence>
<reference evidence="9 10" key="1">
    <citation type="submission" date="2020-07" db="EMBL/GenBank/DDBJ databases">
        <title>Sequencing the genomes of 1000 actinobacteria strains.</title>
        <authorList>
            <person name="Klenk H.-P."/>
        </authorList>
    </citation>
    <scope>NUCLEOTIDE SEQUENCE [LARGE SCALE GENOMIC DNA]</scope>
    <source>
        <strain evidence="9 10">DSM 27576</strain>
    </source>
</reference>
<name>A0A7W3JPW6_9MICO</name>
<gene>
    <name evidence="9" type="ORF">FHX48_001909</name>
</gene>
<dbReference type="Proteomes" id="UP000526083">
    <property type="component" value="Unassembled WGS sequence"/>
</dbReference>
<comment type="similarity">
    <text evidence="3">Belongs to the KHG/KDPG aldolase family.</text>
</comment>
<keyword evidence="7" id="KW-0704">Schiff base</keyword>
<proteinExistence type="inferred from homology"/>
<keyword evidence="10" id="KW-1185">Reference proteome</keyword>
<evidence type="ECO:0000313" key="9">
    <source>
        <dbReference type="EMBL" id="MBA8816816.1"/>
    </source>
</evidence>
<dbReference type="InterPro" id="IPR000887">
    <property type="entry name" value="Aldlse_KDPG_KHG"/>
</dbReference>
<evidence type="ECO:0000256" key="4">
    <source>
        <dbReference type="ARBA" id="ARBA00011233"/>
    </source>
</evidence>
<sequence length="211" mass="21369">MNNVVEIFRPHRIVPVVVANSLSEGIGIGSALAAGGLPIAEVTFRTPVAADVMAALVKRGEVLVGAGTVTTPEHVDIAAAVGARFLVSPGLSMAVAERAREHGIPLIPGAVTATEVQNAIALGFTTLKFFPAESSGGIAAVRALAAPFGDVSFVPTGGIGTDTASDYLAEPCVAAVGGSWMLPRTAIAQGDWNTITDLTTRAVSQQVSATP</sequence>
<comment type="subunit">
    <text evidence="4">Homotrimer.</text>
</comment>
<dbReference type="PANTHER" id="PTHR30246:SF1">
    <property type="entry name" value="2-DEHYDRO-3-DEOXY-6-PHOSPHOGALACTONATE ALDOLASE-RELATED"/>
    <property type="match status" value="1"/>
</dbReference>